<evidence type="ECO:0000256" key="2">
    <source>
        <dbReference type="SAM" id="Phobius"/>
    </source>
</evidence>
<dbReference type="Proteomes" id="UP001234178">
    <property type="component" value="Unassembled WGS sequence"/>
</dbReference>
<dbReference type="EMBL" id="JAOYFB010000003">
    <property type="protein sequence ID" value="KAK4010755.1"/>
    <property type="molecule type" value="Genomic_DNA"/>
</dbReference>
<feature type="region of interest" description="Disordered" evidence="1">
    <location>
        <begin position="58"/>
        <end position="80"/>
    </location>
</feature>
<keyword evidence="2" id="KW-1133">Transmembrane helix</keyword>
<reference evidence="3 4" key="1">
    <citation type="journal article" date="2023" name="Nucleic Acids Res.">
        <title>The hologenome of Daphnia magna reveals possible DNA methylation and microbiome-mediated evolution of the host genome.</title>
        <authorList>
            <person name="Chaturvedi A."/>
            <person name="Li X."/>
            <person name="Dhandapani V."/>
            <person name="Marshall H."/>
            <person name="Kissane S."/>
            <person name="Cuenca-Cambronero M."/>
            <person name="Asole G."/>
            <person name="Calvet F."/>
            <person name="Ruiz-Romero M."/>
            <person name="Marangio P."/>
            <person name="Guigo R."/>
            <person name="Rago D."/>
            <person name="Mirbahai L."/>
            <person name="Eastwood N."/>
            <person name="Colbourne J.K."/>
            <person name="Zhou J."/>
            <person name="Mallon E."/>
            <person name="Orsini L."/>
        </authorList>
    </citation>
    <scope>NUCLEOTIDE SEQUENCE [LARGE SCALE GENOMIC DNA]</scope>
    <source>
        <strain evidence="3">LRV0_1</strain>
    </source>
</reference>
<accession>A0ABQ9ZCW9</accession>
<evidence type="ECO:0000313" key="3">
    <source>
        <dbReference type="EMBL" id="KAK4010755.1"/>
    </source>
</evidence>
<feature type="transmembrane region" description="Helical" evidence="2">
    <location>
        <begin position="27"/>
        <end position="48"/>
    </location>
</feature>
<evidence type="ECO:0000256" key="1">
    <source>
        <dbReference type="SAM" id="MobiDB-lite"/>
    </source>
</evidence>
<organism evidence="3 4">
    <name type="scientific">Daphnia magna</name>
    <dbReference type="NCBI Taxonomy" id="35525"/>
    <lineage>
        <taxon>Eukaryota</taxon>
        <taxon>Metazoa</taxon>
        <taxon>Ecdysozoa</taxon>
        <taxon>Arthropoda</taxon>
        <taxon>Crustacea</taxon>
        <taxon>Branchiopoda</taxon>
        <taxon>Diplostraca</taxon>
        <taxon>Cladocera</taxon>
        <taxon>Anomopoda</taxon>
        <taxon>Daphniidae</taxon>
        <taxon>Daphnia</taxon>
    </lineage>
</organism>
<keyword evidence="2" id="KW-0472">Membrane</keyword>
<feature type="compositionally biased region" description="Basic and acidic residues" evidence="1">
    <location>
        <begin position="67"/>
        <end position="80"/>
    </location>
</feature>
<sequence length="80" mass="9369">MTTRWPRTTLLIYFEKHSRRAKKFNELLFMVYGLSRIFLALLALHQTIELLVYGRHVSDESSSIVDLNRKDGNKEEGGEK</sequence>
<keyword evidence="4" id="KW-1185">Reference proteome</keyword>
<comment type="caution">
    <text evidence="3">The sequence shown here is derived from an EMBL/GenBank/DDBJ whole genome shotgun (WGS) entry which is preliminary data.</text>
</comment>
<protein>
    <submittedName>
        <fullName evidence="3">Uncharacterized protein</fullName>
    </submittedName>
</protein>
<evidence type="ECO:0000313" key="4">
    <source>
        <dbReference type="Proteomes" id="UP001234178"/>
    </source>
</evidence>
<keyword evidence="2" id="KW-0812">Transmembrane</keyword>
<proteinExistence type="predicted"/>
<name>A0ABQ9ZCW9_9CRUS</name>
<gene>
    <name evidence="3" type="ORF">OUZ56_019888</name>
</gene>